<dbReference type="RefSeq" id="XP_002174430.1">
    <property type="nucleotide sequence ID" value="XM_002174394.2"/>
</dbReference>
<dbReference type="PANTHER" id="PTHR12398">
    <property type="entry name" value="PROTEIN PHOSPHATASE INHIBITOR"/>
    <property type="match status" value="1"/>
</dbReference>
<evidence type="ECO:0000313" key="3">
    <source>
        <dbReference type="JaponicusDB" id="SJAG_03272"/>
    </source>
</evidence>
<dbReference type="Pfam" id="PF04979">
    <property type="entry name" value="IPP-2"/>
    <property type="match status" value="1"/>
</dbReference>
<proteinExistence type="predicted"/>
<dbReference type="Proteomes" id="UP000001744">
    <property type="component" value="Unassembled WGS sequence"/>
</dbReference>
<dbReference type="GeneID" id="7052440"/>
<dbReference type="eggNOG" id="ENOG502S2VH">
    <property type="taxonomic scope" value="Eukaryota"/>
</dbReference>
<organism evidence="2 4">
    <name type="scientific">Schizosaccharomyces japonicus (strain yFS275 / FY16936)</name>
    <name type="common">Fission yeast</name>
    <dbReference type="NCBI Taxonomy" id="402676"/>
    <lineage>
        <taxon>Eukaryota</taxon>
        <taxon>Fungi</taxon>
        <taxon>Dikarya</taxon>
        <taxon>Ascomycota</taxon>
        <taxon>Taphrinomycotina</taxon>
        <taxon>Schizosaccharomycetes</taxon>
        <taxon>Schizosaccharomycetales</taxon>
        <taxon>Schizosaccharomycetaceae</taxon>
        <taxon>Schizosaccharomyces</taxon>
    </lineage>
</organism>
<gene>
    <name evidence="3" type="primary">glc8</name>
    <name evidence="2" type="ORF">SJAG_03272</name>
</gene>
<dbReference type="VEuPathDB" id="FungiDB:SJAG_03272"/>
<evidence type="ECO:0000313" key="4">
    <source>
        <dbReference type="Proteomes" id="UP000001744"/>
    </source>
</evidence>
<feature type="compositionally biased region" description="Acidic residues" evidence="1">
    <location>
        <begin position="76"/>
        <end position="105"/>
    </location>
</feature>
<dbReference type="InterPro" id="IPR007062">
    <property type="entry name" value="PPI-2"/>
</dbReference>
<dbReference type="PANTHER" id="PTHR12398:SF20">
    <property type="entry name" value="PROTEIN PHOSPHATASE 1 REGULATORY INHIBITOR SUBUNIT 2"/>
    <property type="match status" value="1"/>
</dbReference>
<dbReference type="JaponicusDB" id="SJAG_03272">
    <property type="gene designation" value="glc8"/>
</dbReference>
<feature type="region of interest" description="Disordered" evidence="1">
    <location>
        <begin position="1"/>
        <end position="44"/>
    </location>
</feature>
<dbReference type="STRING" id="402676.B6K3T0"/>
<protein>
    <submittedName>
        <fullName evidence="2">Protein phosphatase regulatory subunit Glc9</fullName>
    </submittedName>
</protein>
<dbReference type="Gene3D" id="6.10.250.1050">
    <property type="match status" value="1"/>
</dbReference>
<dbReference type="GO" id="GO:0009966">
    <property type="term" value="P:regulation of signal transduction"/>
    <property type="evidence" value="ECO:0007669"/>
    <property type="project" value="InterPro"/>
</dbReference>
<dbReference type="OrthoDB" id="551302at2759"/>
<keyword evidence="4" id="KW-1185">Reference proteome</keyword>
<feature type="region of interest" description="Disordered" evidence="1">
    <location>
        <begin position="60"/>
        <end position="178"/>
    </location>
</feature>
<name>B6K3T0_SCHJY</name>
<dbReference type="EMBL" id="KE651167">
    <property type="protein sequence ID" value="EEB08137.1"/>
    <property type="molecule type" value="Genomic_DNA"/>
</dbReference>
<dbReference type="HOGENOM" id="CLU_1511436_0_0_1"/>
<feature type="compositionally biased region" description="Gly residues" evidence="1">
    <location>
        <begin position="22"/>
        <end position="33"/>
    </location>
</feature>
<evidence type="ECO:0000313" key="2">
    <source>
        <dbReference type="EMBL" id="EEB08137.1"/>
    </source>
</evidence>
<dbReference type="AlphaFoldDB" id="B6K3T0"/>
<dbReference type="GO" id="GO:0035556">
    <property type="term" value="P:intracellular signal transduction"/>
    <property type="evidence" value="ECO:0000318"/>
    <property type="project" value="GO_Central"/>
</dbReference>
<feature type="compositionally biased region" description="Acidic residues" evidence="1">
    <location>
        <begin position="168"/>
        <end position="178"/>
    </location>
</feature>
<feature type="compositionally biased region" description="Basic and acidic residues" evidence="1">
    <location>
        <begin position="137"/>
        <end position="154"/>
    </location>
</feature>
<reference evidence="2 4" key="1">
    <citation type="journal article" date="2011" name="Science">
        <title>Comparative functional genomics of the fission yeasts.</title>
        <authorList>
            <person name="Rhind N."/>
            <person name="Chen Z."/>
            <person name="Yassour M."/>
            <person name="Thompson D.A."/>
            <person name="Haas B.J."/>
            <person name="Habib N."/>
            <person name="Wapinski I."/>
            <person name="Roy S."/>
            <person name="Lin M.F."/>
            <person name="Heiman D.I."/>
            <person name="Young S.K."/>
            <person name="Furuya K."/>
            <person name="Guo Y."/>
            <person name="Pidoux A."/>
            <person name="Chen H.M."/>
            <person name="Robbertse B."/>
            <person name="Goldberg J.M."/>
            <person name="Aoki K."/>
            <person name="Bayne E.H."/>
            <person name="Berlin A.M."/>
            <person name="Desjardins C.A."/>
            <person name="Dobbs E."/>
            <person name="Dukaj L."/>
            <person name="Fan L."/>
            <person name="FitzGerald M.G."/>
            <person name="French C."/>
            <person name="Gujja S."/>
            <person name="Hansen K."/>
            <person name="Keifenheim D."/>
            <person name="Levin J.Z."/>
            <person name="Mosher R.A."/>
            <person name="Mueller C.A."/>
            <person name="Pfiffner J."/>
            <person name="Priest M."/>
            <person name="Russ C."/>
            <person name="Smialowska A."/>
            <person name="Swoboda P."/>
            <person name="Sykes S.M."/>
            <person name="Vaughn M."/>
            <person name="Vengrova S."/>
            <person name="Yoder R."/>
            <person name="Zeng Q."/>
            <person name="Allshire R."/>
            <person name="Baulcombe D."/>
            <person name="Birren B.W."/>
            <person name="Brown W."/>
            <person name="Ekwall K."/>
            <person name="Kellis M."/>
            <person name="Leatherwood J."/>
            <person name="Levin H."/>
            <person name="Margalit H."/>
            <person name="Martienssen R."/>
            <person name="Nieduszynski C.A."/>
            <person name="Spatafora J.W."/>
            <person name="Friedman N."/>
            <person name="Dalgaard J.Z."/>
            <person name="Baumann P."/>
            <person name="Niki H."/>
            <person name="Regev A."/>
            <person name="Nusbaum C."/>
        </authorList>
    </citation>
    <scope>NUCLEOTIDE SEQUENCE [LARGE SCALE GENOMIC DNA]</scope>
    <source>
        <strain evidence="4">yFS275 / FY16936</strain>
    </source>
</reference>
<evidence type="ECO:0000256" key="1">
    <source>
        <dbReference type="SAM" id="MobiDB-lite"/>
    </source>
</evidence>
<accession>B6K3T0</accession>
<sequence>MKSILKHSRSLEPDEAEDDAGGVKGSGVAGAGGETKRQAQRSLKWDEENLKLTEAQKCAKMKITEPKTPFQRTLLPDDDVPEFSLDDSDNGMSVDEPEAPAETADEPSRLSAAEPDSVDHDASAARVRMAPENADSPAKDDADAAKKQRFEQMRKMHYMGMAKAPPSSDEEESEDDDE</sequence>
<dbReference type="GO" id="GO:0004864">
    <property type="term" value="F:protein phosphatase inhibitor activity"/>
    <property type="evidence" value="ECO:0000318"/>
    <property type="project" value="GO_Central"/>
</dbReference>